<dbReference type="RefSeq" id="WP_226750530.1">
    <property type="nucleotide sequence ID" value="NZ_JAEINI020000003.1"/>
</dbReference>
<proteinExistence type="predicted"/>
<dbReference type="EMBL" id="JAEINI020000003">
    <property type="protein sequence ID" value="MCB5226437.1"/>
    <property type="molecule type" value="Genomic_DNA"/>
</dbReference>
<gene>
    <name evidence="2" type="ORF">JAO78_006375</name>
</gene>
<keyword evidence="3" id="KW-1185">Reference proteome</keyword>
<comment type="caution">
    <text evidence="2">The sequence shown here is derived from an EMBL/GenBank/DDBJ whole genome shotgun (WGS) entry which is preliminary data.</text>
</comment>
<evidence type="ECO:0000256" key="1">
    <source>
        <dbReference type="SAM" id="SignalP"/>
    </source>
</evidence>
<accession>A0ABS8C285</accession>
<dbReference type="Proteomes" id="UP000633814">
    <property type="component" value="Unassembled WGS sequence"/>
</dbReference>
<protein>
    <recommendedName>
        <fullName evidence="4">Lipoprotein</fullName>
    </recommendedName>
</protein>
<evidence type="ECO:0000313" key="3">
    <source>
        <dbReference type="Proteomes" id="UP000633814"/>
    </source>
</evidence>
<dbReference type="PROSITE" id="PS51257">
    <property type="entry name" value="PROKAR_LIPOPROTEIN"/>
    <property type="match status" value="1"/>
</dbReference>
<name>A0ABS8C285_9ALTE</name>
<feature type="chain" id="PRO_5046426724" description="Lipoprotein" evidence="1">
    <location>
        <begin position="23"/>
        <end position="105"/>
    </location>
</feature>
<reference evidence="2 3" key="1">
    <citation type="submission" date="2021-10" db="EMBL/GenBank/DDBJ databases">
        <title>Alishewanella koreense sp. nov. isolated from seawater of southwestern coast in South Korea and the proposal for the reclassification of Rheinheimera perlucida and Rheinheimera tuosuensis as Arsukibacterium perlucida and Arsukibacterium tuosuensis.</title>
        <authorList>
            <person name="Kim K.H."/>
            <person name="Ruan W."/>
            <person name="Kim K.R."/>
            <person name="Baek J.H."/>
            <person name="Jeon C.O."/>
        </authorList>
    </citation>
    <scope>NUCLEOTIDE SEQUENCE [LARGE SCALE GENOMIC DNA]</scope>
    <source>
        <strain evidence="2 3">16-MA</strain>
    </source>
</reference>
<organism evidence="2 3">
    <name type="scientific">Alishewanella maricola</name>
    <dbReference type="NCBI Taxonomy" id="2795740"/>
    <lineage>
        <taxon>Bacteria</taxon>
        <taxon>Pseudomonadati</taxon>
        <taxon>Pseudomonadota</taxon>
        <taxon>Gammaproteobacteria</taxon>
        <taxon>Alteromonadales</taxon>
        <taxon>Alteromonadaceae</taxon>
        <taxon>Alishewanella</taxon>
    </lineage>
</organism>
<evidence type="ECO:0008006" key="4">
    <source>
        <dbReference type="Google" id="ProtNLM"/>
    </source>
</evidence>
<sequence length="105" mass="11592">MKIFLVSLLVLLLTACSSSFQTSTQVDDKAYLQLVGNFSGAVLRLDNDDGIDLESMKTFKLKGEKVAKLSVTTGTHQVIVERSGQIIVNRKIYVTNGNTFELRIP</sequence>
<feature type="signal peptide" evidence="1">
    <location>
        <begin position="1"/>
        <end position="22"/>
    </location>
</feature>
<keyword evidence="1" id="KW-0732">Signal</keyword>
<evidence type="ECO:0000313" key="2">
    <source>
        <dbReference type="EMBL" id="MCB5226437.1"/>
    </source>
</evidence>